<organism evidence="1 2">
    <name type="scientific">Spiroplasma chrysopicola DF-1</name>
    <dbReference type="NCBI Taxonomy" id="1276227"/>
    <lineage>
        <taxon>Bacteria</taxon>
        <taxon>Bacillati</taxon>
        <taxon>Mycoplasmatota</taxon>
        <taxon>Mollicutes</taxon>
        <taxon>Entomoplasmatales</taxon>
        <taxon>Spiroplasmataceae</taxon>
        <taxon>Spiroplasma</taxon>
    </lineage>
</organism>
<evidence type="ECO:0000313" key="2">
    <source>
        <dbReference type="Proteomes" id="UP000013964"/>
    </source>
</evidence>
<proteinExistence type="predicted"/>
<keyword evidence="2" id="KW-1185">Reference proteome</keyword>
<dbReference type="HOGENOM" id="CLU_1299096_0_0_14"/>
<dbReference type="EMBL" id="CP005077">
    <property type="protein sequence ID" value="AGM25513.1"/>
    <property type="molecule type" value="Genomic_DNA"/>
</dbReference>
<reference evidence="1 2" key="1">
    <citation type="journal article" date="2013" name="Genome Biol. Evol.">
        <title>Complete genomes of two dipteran-associated spiroplasmas provided insights into the origin, dynamics, and impacts of viral invasion in spiroplasma.</title>
        <authorList>
            <person name="Ku C."/>
            <person name="Lo W.S."/>
            <person name="Chen L.L."/>
            <person name="Kuo C.H."/>
        </authorList>
    </citation>
    <scope>NUCLEOTIDE SEQUENCE [LARGE SCALE GENOMIC DNA]</scope>
    <source>
        <strain evidence="1 2">DF-1</strain>
    </source>
</reference>
<dbReference type="PATRIC" id="fig|1276227.3.peg.944"/>
<protein>
    <submittedName>
        <fullName evidence="1">Uncharacterized protein</fullName>
    </submittedName>
</protein>
<sequence length="212" mass="25690">MANLKKENRNMTKRNFLKLNKMRKIAKYNSRDIKNSEFFRNLGSTISVSIFISSEYKIFLLKLIFENYDYWSNIKIFLKKLKIQQQKILKNKELILISNYNNQKILSMFSFIRDVIELNLFKNSSFFENLESVISKSILIHSGYKPFILKLISENKKYWSNNQIFLEELEKSYKKIIRNEEWILASDYNKDEILNMYIFIKTLVEFNLFEIY</sequence>
<dbReference type="AlphaFoldDB" id="R4U4M0"/>
<dbReference type="KEGG" id="scr:SCHRY_v1c09410"/>
<gene>
    <name evidence="1" type="ORF">SCHRY_v1c09410</name>
</gene>
<dbReference type="Proteomes" id="UP000013964">
    <property type="component" value="Chromosome"/>
</dbReference>
<accession>R4U4M0</accession>
<dbReference type="RefSeq" id="WP_016339333.1">
    <property type="nucleotide sequence ID" value="NC_021280.1"/>
</dbReference>
<evidence type="ECO:0000313" key="1">
    <source>
        <dbReference type="EMBL" id="AGM25513.1"/>
    </source>
</evidence>
<name>R4U4M0_9MOLU</name>